<dbReference type="PANTHER" id="PTHR11614">
    <property type="entry name" value="PHOSPHOLIPASE-RELATED"/>
    <property type="match status" value="1"/>
</dbReference>
<dbReference type="Pfam" id="PF12146">
    <property type="entry name" value="Hydrolase_4"/>
    <property type="match status" value="1"/>
</dbReference>
<dbReference type="Proteomes" id="UP000515292">
    <property type="component" value="Chromosome"/>
</dbReference>
<accession>A0A7G5ILJ6</accession>
<sequence>MTEPRFHLPADAWVGTVAAADGWPLRVMLATAEAPRGVLLFLNGRADFLEKWAEVYPDFLAAGWSVLSLDWRGQGRSGRLSGNGAGQIDDFATFVSDLDMVARWARARPGLAALPWVAAAHSMGGHILLRWLAGGGGAMLHRAVLLAPMCGLVTPRWMQALAGIAAAWRRARGQGEGFAWGQVAYGGRQQGAARRLLLTSDARRFADEHDWLARDPALALGGVSWNWLHAAQASFAVLARADLTAVRLPLLMLLAEREALVSNAAARAVASRLAHCRLRMISGAAHELLREAEPMRGEALRTLLDFVDVAARVEERA</sequence>
<dbReference type="SUPFAM" id="SSF53474">
    <property type="entry name" value="alpha/beta-Hydrolases"/>
    <property type="match status" value="1"/>
</dbReference>
<dbReference type="InterPro" id="IPR029058">
    <property type="entry name" value="AB_hydrolase_fold"/>
</dbReference>
<dbReference type="EMBL" id="CP059851">
    <property type="protein sequence ID" value="QMW24238.1"/>
    <property type="molecule type" value="Genomic_DNA"/>
</dbReference>
<dbReference type="Gene3D" id="3.40.50.1820">
    <property type="entry name" value="alpha/beta hydrolase"/>
    <property type="match status" value="1"/>
</dbReference>
<evidence type="ECO:0000313" key="2">
    <source>
        <dbReference type="EMBL" id="QMW24238.1"/>
    </source>
</evidence>
<keyword evidence="3" id="KW-1185">Reference proteome</keyword>
<dbReference type="RefSeq" id="WP_182298080.1">
    <property type="nucleotide sequence ID" value="NZ_CP059851.1"/>
</dbReference>
<dbReference type="KEGG" id="sand:H3309_07235"/>
<gene>
    <name evidence="2" type="ORF">H3309_07235</name>
</gene>
<protein>
    <submittedName>
        <fullName evidence="2">Alpha/beta hydrolase</fullName>
    </submittedName>
</protein>
<dbReference type="AlphaFoldDB" id="A0A7G5ILJ6"/>
<evidence type="ECO:0000313" key="3">
    <source>
        <dbReference type="Proteomes" id="UP000515292"/>
    </source>
</evidence>
<dbReference type="GO" id="GO:0016787">
    <property type="term" value="F:hydrolase activity"/>
    <property type="evidence" value="ECO:0007669"/>
    <property type="project" value="UniProtKB-KW"/>
</dbReference>
<feature type="domain" description="Serine aminopeptidase S33" evidence="1">
    <location>
        <begin position="34"/>
        <end position="292"/>
    </location>
</feature>
<dbReference type="InterPro" id="IPR022742">
    <property type="entry name" value="Hydrolase_4"/>
</dbReference>
<name>A0A7G5ILJ6_9SPHN</name>
<keyword evidence="2" id="KW-0378">Hydrolase</keyword>
<proteinExistence type="predicted"/>
<reference evidence="2 3" key="1">
    <citation type="submission" date="2020-07" db="EMBL/GenBank/DDBJ databases">
        <title>Complete genome sequence for Sandaracinobacter sp. M6.</title>
        <authorList>
            <person name="Tang Y."/>
            <person name="Liu Q."/>
            <person name="Guo Z."/>
            <person name="Lei P."/>
            <person name="Huang B."/>
        </authorList>
    </citation>
    <scope>NUCLEOTIDE SEQUENCE [LARGE SCALE GENOMIC DNA]</scope>
    <source>
        <strain evidence="2 3">M6</strain>
    </source>
</reference>
<organism evidence="2 3">
    <name type="scientific">Sandaracinobacteroides saxicola</name>
    <dbReference type="NCBI Taxonomy" id="2759707"/>
    <lineage>
        <taxon>Bacteria</taxon>
        <taxon>Pseudomonadati</taxon>
        <taxon>Pseudomonadota</taxon>
        <taxon>Alphaproteobacteria</taxon>
        <taxon>Sphingomonadales</taxon>
        <taxon>Sphingosinicellaceae</taxon>
        <taxon>Sandaracinobacteroides</taxon>
    </lineage>
</organism>
<evidence type="ECO:0000259" key="1">
    <source>
        <dbReference type="Pfam" id="PF12146"/>
    </source>
</evidence>
<dbReference type="InterPro" id="IPR051044">
    <property type="entry name" value="MAG_DAG_Lipase"/>
</dbReference>